<accession>A0A518A4A2</accession>
<evidence type="ECO:0000313" key="7">
    <source>
        <dbReference type="Proteomes" id="UP000315647"/>
    </source>
</evidence>
<evidence type="ECO:0000256" key="2">
    <source>
        <dbReference type="ARBA" id="ARBA00023012"/>
    </source>
</evidence>
<evidence type="ECO:0000313" key="6">
    <source>
        <dbReference type="EMBL" id="QDT27701.1"/>
    </source>
</evidence>
<dbReference type="CDD" id="cd17624">
    <property type="entry name" value="REC_OmpR_PmrA-like"/>
    <property type="match status" value="1"/>
</dbReference>
<evidence type="ECO:0000256" key="1">
    <source>
        <dbReference type="ARBA" id="ARBA00022553"/>
    </source>
</evidence>
<proteinExistence type="predicted"/>
<dbReference type="SMART" id="SM00448">
    <property type="entry name" value="REC"/>
    <property type="match status" value="1"/>
</dbReference>
<gene>
    <name evidence="6" type="primary">mprA_4</name>
    <name evidence="6" type="ORF">Enr10x_30200</name>
</gene>
<dbReference type="Pfam" id="PF00072">
    <property type="entry name" value="Response_reg"/>
    <property type="match status" value="1"/>
</dbReference>
<reference evidence="6 7" key="1">
    <citation type="submission" date="2019-03" db="EMBL/GenBank/DDBJ databases">
        <title>Deep-cultivation of Planctomycetes and their phenomic and genomic characterization uncovers novel biology.</title>
        <authorList>
            <person name="Wiegand S."/>
            <person name="Jogler M."/>
            <person name="Boedeker C."/>
            <person name="Pinto D."/>
            <person name="Vollmers J."/>
            <person name="Rivas-Marin E."/>
            <person name="Kohn T."/>
            <person name="Peeters S.H."/>
            <person name="Heuer A."/>
            <person name="Rast P."/>
            <person name="Oberbeckmann S."/>
            <person name="Bunk B."/>
            <person name="Jeske O."/>
            <person name="Meyerdierks A."/>
            <person name="Storesund J.E."/>
            <person name="Kallscheuer N."/>
            <person name="Luecker S."/>
            <person name="Lage O.M."/>
            <person name="Pohl T."/>
            <person name="Merkel B.J."/>
            <person name="Hornburger P."/>
            <person name="Mueller R.-W."/>
            <person name="Bruemmer F."/>
            <person name="Labrenz M."/>
            <person name="Spormann A.M."/>
            <person name="Op den Camp H."/>
            <person name="Overmann J."/>
            <person name="Amann R."/>
            <person name="Jetten M.S.M."/>
            <person name="Mascher T."/>
            <person name="Medema M.H."/>
            <person name="Devos D.P."/>
            <person name="Kaster A.-K."/>
            <person name="Ovreas L."/>
            <person name="Rohde M."/>
            <person name="Galperin M.Y."/>
            <person name="Jogler C."/>
        </authorList>
    </citation>
    <scope>NUCLEOTIDE SEQUENCE [LARGE SCALE GENOMIC DNA]</scope>
    <source>
        <strain evidence="6 7">Enr10</strain>
    </source>
</reference>
<evidence type="ECO:0000256" key="5">
    <source>
        <dbReference type="ARBA" id="ARBA00023163"/>
    </source>
</evidence>
<dbReference type="Proteomes" id="UP000315647">
    <property type="component" value="Chromosome"/>
</dbReference>
<dbReference type="Pfam" id="PF00486">
    <property type="entry name" value="Trans_reg_C"/>
    <property type="match status" value="1"/>
</dbReference>
<dbReference type="SMART" id="SM00862">
    <property type="entry name" value="Trans_reg_C"/>
    <property type="match status" value="1"/>
</dbReference>
<keyword evidence="5" id="KW-0804">Transcription</keyword>
<dbReference type="GO" id="GO:0000976">
    <property type="term" value="F:transcription cis-regulatory region binding"/>
    <property type="evidence" value="ECO:0007669"/>
    <property type="project" value="TreeGrafter"/>
</dbReference>
<dbReference type="Gene3D" id="6.10.250.690">
    <property type="match status" value="1"/>
</dbReference>
<dbReference type="PROSITE" id="PS50110">
    <property type="entry name" value="RESPONSE_REGULATORY"/>
    <property type="match status" value="1"/>
</dbReference>
<dbReference type="Gene3D" id="3.40.50.2300">
    <property type="match status" value="1"/>
</dbReference>
<keyword evidence="2" id="KW-0902">Two-component regulatory system</keyword>
<name>A0A518A4A2_9PLAN</name>
<dbReference type="InterPro" id="IPR001867">
    <property type="entry name" value="OmpR/PhoB-type_DNA-bd"/>
</dbReference>
<dbReference type="InterPro" id="IPR001789">
    <property type="entry name" value="Sig_transdc_resp-reg_receiver"/>
</dbReference>
<dbReference type="InterPro" id="IPR039420">
    <property type="entry name" value="WalR-like"/>
</dbReference>
<accession>A0A517Q7Y3</accession>
<keyword evidence="3" id="KW-0805">Transcription regulation</keyword>
<dbReference type="GO" id="GO:0006355">
    <property type="term" value="P:regulation of DNA-templated transcription"/>
    <property type="evidence" value="ECO:0007669"/>
    <property type="project" value="InterPro"/>
</dbReference>
<organism evidence="6 7">
    <name type="scientific">Gimesia panareensis</name>
    <dbReference type="NCBI Taxonomy" id="2527978"/>
    <lineage>
        <taxon>Bacteria</taxon>
        <taxon>Pseudomonadati</taxon>
        <taxon>Planctomycetota</taxon>
        <taxon>Planctomycetia</taxon>
        <taxon>Planctomycetales</taxon>
        <taxon>Planctomycetaceae</taxon>
        <taxon>Gimesia</taxon>
    </lineage>
</organism>
<dbReference type="SUPFAM" id="SSF52172">
    <property type="entry name" value="CheY-like"/>
    <property type="match status" value="1"/>
</dbReference>
<dbReference type="PROSITE" id="PS51755">
    <property type="entry name" value="OMPR_PHOB"/>
    <property type="match status" value="1"/>
</dbReference>
<keyword evidence="7" id="KW-1185">Reference proteome</keyword>
<dbReference type="EMBL" id="CP037421">
    <property type="protein sequence ID" value="QDT27701.1"/>
    <property type="molecule type" value="Genomic_DNA"/>
</dbReference>
<keyword evidence="1" id="KW-0597">Phosphoprotein</keyword>
<evidence type="ECO:0000256" key="4">
    <source>
        <dbReference type="ARBA" id="ARBA00023125"/>
    </source>
</evidence>
<dbReference type="GO" id="GO:0032993">
    <property type="term" value="C:protein-DNA complex"/>
    <property type="evidence" value="ECO:0007669"/>
    <property type="project" value="TreeGrafter"/>
</dbReference>
<keyword evidence="4" id="KW-0238">DNA-binding</keyword>
<dbReference type="PANTHER" id="PTHR48111">
    <property type="entry name" value="REGULATOR OF RPOS"/>
    <property type="match status" value="1"/>
</dbReference>
<dbReference type="GO" id="GO:0000156">
    <property type="term" value="F:phosphorelay response regulator activity"/>
    <property type="evidence" value="ECO:0007669"/>
    <property type="project" value="TreeGrafter"/>
</dbReference>
<dbReference type="Gene3D" id="1.10.10.10">
    <property type="entry name" value="Winged helix-like DNA-binding domain superfamily/Winged helix DNA-binding domain"/>
    <property type="match status" value="1"/>
</dbReference>
<dbReference type="InterPro" id="IPR036388">
    <property type="entry name" value="WH-like_DNA-bd_sf"/>
</dbReference>
<dbReference type="InterPro" id="IPR011006">
    <property type="entry name" value="CheY-like_superfamily"/>
</dbReference>
<evidence type="ECO:0000256" key="3">
    <source>
        <dbReference type="ARBA" id="ARBA00023015"/>
    </source>
</evidence>
<dbReference type="CDD" id="cd00383">
    <property type="entry name" value="trans_reg_C"/>
    <property type="match status" value="1"/>
</dbReference>
<dbReference type="GO" id="GO:0005829">
    <property type="term" value="C:cytosol"/>
    <property type="evidence" value="ECO:0007669"/>
    <property type="project" value="TreeGrafter"/>
</dbReference>
<dbReference type="PANTHER" id="PTHR48111:SF22">
    <property type="entry name" value="REGULATOR OF RPOS"/>
    <property type="match status" value="1"/>
</dbReference>
<dbReference type="AlphaFoldDB" id="A0A518A4A2"/>
<protein>
    <submittedName>
        <fullName evidence="6">Response regulator MprA</fullName>
    </submittedName>
</protein>
<sequence length="231" mass="26056">MKQELPGMPQILVVEDQANLLRSIVRALNEAGYKAEPAETLQQASQQMTPVVDLVILDLMLPDGSGLTWLKSLRSTGDRTPVLILTARDSIEDRVAGLDMGADDYLVKPFALDELLARIRALLRREINPMEQRVTHQDLTVDLLARTVQRGSRSIDLQNRQLELLAYLISHANQVVSRDMIARDVWKEPTATWTNVIEVQINQLRKKIEDPDQPPLLHTVRGEGYLLGEQP</sequence>